<gene>
    <name evidence="1" type="ORF">ABID37_002091</name>
</gene>
<evidence type="ECO:0000313" key="2">
    <source>
        <dbReference type="Proteomes" id="UP001549076"/>
    </source>
</evidence>
<evidence type="ECO:0000313" key="1">
    <source>
        <dbReference type="EMBL" id="MET3791881.1"/>
    </source>
</evidence>
<dbReference type="EMBL" id="JBEPML010000006">
    <property type="protein sequence ID" value="MET3791881.1"/>
    <property type="molecule type" value="Genomic_DNA"/>
</dbReference>
<keyword evidence="2" id="KW-1185">Reference proteome</keyword>
<reference evidence="1 2" key="1">
    <citation type="submission" date="2024-06" db="EMBL/GenBank/DDBJ databases">
        <title>Genomic Encyclopedia of Type Strains, Phase IV (KMG-IV): sequencing the most valuable type-strain genomes for metagenomic binning, comparative biology and taxonomic classification.</title>
        <authorList>
            <person name="Goeker M."/>
        </authorList>
    </citation>
    <scope>NUCLEOTIDE SEQUENCE [LARGE SCALE GENOMIC DNA]</scope>
    <source>
        <strain evidence="1 2">DSM 27865</strain>
    </source>
</reference>
<proteinExistence type="predicted"/>
<evidence type="ECO:0008006" key="3">
    <source>
        <dbReference type="Google" id="ProtNLM"/>
    </source>
</evidence>
<dbReference type="RefSeq" id="WP_354194363.1">
    <property type="nucleotide sequence ID" value="NZ_JBEPML010000006.1"/>
</dbReference>
<organism evidence="1 2">
    <name type="scientific">Aquamicrobium terrae</name>
    <dbReference type="NCBI Taxonomy" id="1324945"/>
    <lineage>
        <taxon>Bacteria</taxon>
        <taxon>Pseudomonadati</taxon>
        <taxon>Pseudomonadota</taxon>
        <taxon>Alphaproteobacteria</taxon>
        <taxon>Hyphomicrobiales</taxon>
        <taxon>Phyllobacteriaceae</taxon>
        <taxon>Aquamicrobium</taxon>
    </lineage>
</organism>
<dbReference type="Proteomes" id="UP001549076">
    <property type="component" value="Unassembled WGS sequence"/>
</dbReference>
<name>A0ABV2MYK3_9HYPH</name>
<sequence length="119" mass="12703">MFPKKGTVVPQDGGKPGGIYAAAISEALKSELGSSFRATKTVMRWTGASDRTAKYWIAGTRGPDGWHLILLARNSDAVLHTLLKLADRDLFELAIELNAAKAALGRAAAIIEALRARDA</sequence>
<comment type="caution">
    <text evidence="1">The sequence shown here is derived from an EMBL/GenBank/DDBJ whole genome shotgun (WGS) entry which is preliminary data.</text>
</comment>
<protein>
    <recommendedName>
        <fullName evidence="3">DUF3102 domain-containing protein</fullName>
    </recommendedName>
</protein>
<accession>A0ABV2MYK3</accession>